<dbReference type="SMART" id="SM00847">
    <property type="entry name" value="HA2"/>
    <property type="match status" value="1"/>
</dbReference>
<dbReference type="PANTHER" id="PTHR18934">
    <property type="entry name" value="ATP-DEPENDENT RNA HELICASE"/>
    <property type="match status" value="1"/>
</dbReference>
<keyword evidence="4" id="KW-0067">ATP-binding</keyword>
<reference evidence="8 9" key="1">
    <citation type="submission" date="2024-02" db="EMBL/GenBank/DDBJ databases">
        <authorList>
            <person name="Chen Y."/>
            <person name="Shah S."/>
            <person name="Dougan E. K."/>
            <person name="Thang M."/>
            <person name="Chan C."/>
        </authorList>
    </citation>
    <scope>NUCLEOTIDE SEQUENCE [LARGE SCALE GENOMIC DNA]</scope>
</reference>
<evidence type="ECO:0000256" key="4">
    <source>
        <dbReference type="ARBA" id="ARBA00022840"/>
    </source>
</evidence>
<dbReference type="InterPro" id="IPR017853">
    <property type="entry name" value="GH"/>
</dbReference>
<dbReference type="PANTHER" id="PTHR18934:SF99">
    <property type="entry name" value="ATP-DEPENDENT RNA HELICASE DHX37-RELATED"/>
    <property type="match status" value="1"/>
</dbReference>
<dbReference type="GO" id="GO:0004386">
    <property type="term" value="F:helicase activity"/>
    <property type="evidence" value="ECO:0007669"/>
    <property type="project" value="UniProtKB-KW"/>
</dbReference>
<dbReference type="InterPro" id="IPR027417">
    <property type="entry name" value="P-loop_NTPase"/>
</dbReference>
<dbReference type="CDD" id="cd17917">
    <property type="entry name" value="DEXHc_RHA-like"/>
    <property type="match status" value="1"/>
</dbReference>
<evidence type="ECO:0000256" key="2">
    <source>
        <dbReference type="ARBA" id="ARBA00022801"/>
    </source>
</evidence>
<evidence type="ECO:0000313" key="8">
    <source>
        <dbReference type="EMBL" id="CAK9007158.1"/>
    </source>
</evidence>
<dbReference type="Pfam" id="PF00271">
    <property type="entry name" value="Helicase_C"/>
    <property type="match status" value="1"/>
</dbReference>
<dbReference type="SMART" id="SM00487">
    <property type="entry name" value="DEXDc"/>
    <property type="match status" value="1"/>
</dbReference>
<evidence type="ECO:0000256" key="1">
    <source>
        <dbReference type="ARBA" id="ARBA00022741"/>
    </source>
</evidence>
<feature type="region of interest" description="Disordered" evidence="5">
    <location>
        <begin position="1169"/>
        <end position="1215"/>
    </location>
</feature>
<dbReference type="SUPFAM" id="SSF51445">
    <property type="entry name" value="(Trans)glycosidases"/>
    <property type="match status" value="1"/>
</dbReference>
<dbReference type="Proteomes" id="UP001642464">
    <property type="component" value="Unassembled WGS sequence"/>
</dbReference>
<feature type="compositionally biased region" description="Basic and acidic residues" evidence="5">
    <location>
        <begin position="1205"/>
        <end position="1215"/>
    </location>
</feature>
<dbReference type="Gene3D" id="1.20.120.1080">
    <property type="match status" value="1"/>
</dbReference>
<dbReference type="EMBL" id="CAXAMM010005424">
    <property type="protein sequence ID" value="CAK9007158.1"/>
    <property type="molecule type" value="Genomic_DNA"/>
</dbReference>
<keyword evidence="3 8" id="KW-0347">Helicase</keyword>
<evidence type="ECO:0000259" key="6">
    <source>
        <dbReference type="PROSITE" id="PS51192"/>
    </source>
</evidence>
<evidence type="ECO:0000256" key="3">
    <source>
        <dbReference type="ARBA" id="ARBA00022806"/>
    </source>
</evidence>
<evidence type="ECO:0000259" key="7">
    <source>
        <dbReference type="PROSITE" id="PS51194"/>
    </source>
</evidence>
<dbReference type="Gene3D" id="3.40.50.300">
    <property type="entry name" value="P-loop containing nucleotide triphosphate hydrolases"/>
    <property type="match status" value="2"/>
</dbReference>
<gene>
    <name evidence="8" type="ORF">SCF082_LOCUS9341</name>
</gene>
<accession>A0ABP0IYF8</accession>
<dbReference type="InterPro" id="IPR001650">
    <property type="entry name" value="Helicase_C-like"/>
</dbReference>
<protein>
    <submittedName>
        <fullName evidence="8">Probable ATP-dependent RNA helicase spindle-E</fullName>
    </submittedName>
</protein>
<dbReference type="PROSITE" id="PS51194">
    <property type="entry name" value="HELICASE_CTER"/>
    <property type="match status" value="1"/>
</dbReference>
<proteinExistence type="predicted"/>
<dbReference type="SMART" id="SM00490">
    <property type="entry name" value="HELICc"/>
    <property type="match status" value="1"/>
</dbReference>
<evidence type="ECO:0000256" key="5">
    <source>
        <dbReference type="SAM" id="MobiDB-lite"/>
    </source>
</evidence>
<dbReference type="PROSITE" id="PS51192">
    <property type="entry name" value="HELICASE_ATP_BIND_1"/>
    <property type="match status" value="1"/>
</dbReference>
<dbReference type="Pfam" id="PF00270">
    <property type="entry name" value="DEAD"/>
    <property type="match status" value="1"/>
</dbReference>
<feature type="domain" description="Helicase C-terminal" evidence="7">
    <location>
        <begin position="311"/>
        <end position="498"/>
    </location>
</feature>
<organism evidence="8 9">
    <name type="scientific">Durusdinium trenchii</name>
    <dbReference type="NCBI Taxonomy" id="1381693"/>
    <lineage>
        <taxon>Eukaryota</taxon>
        <taxon>Sar</taxon>
        <taxon>Alveolata</taxon>
        <taxon>Dinophyceae</taxon>
        <taxon>Suessiales</taxon>
        <taxon>Symbiodiniaceae</taxon>
        <taxon>Durusdinium</taxon>
    </lineage>
</organism>
<dbReference type="Gene3D" id="3.20.20.80">
    <property type="entry name" value="Glycosidases"/>
    <property type="match status" value="1"/>
</dbReference>
<dbReference type="CDD" id="cd18791">
    <property type="entry name" value="SF2_C_RHA"/>
    <property type="match status" value="1"/>
</dbReference>
<sequence length="2037" mass="227446">MGFAATEAFTALLRAARPELPTTQARWRGSARFSGVEGIFVREGWAIRIRSQGAARRLGGNTVESENLLARVTNRSSTFWAQFVVSVLCGPSRVVCLLGETGSGKSTQVPQIILEEARRAQNDARVCVTQPRRVAALNLANRVATELGEAIGYTVGYRIGGESRRGENIDFCTVGYMLQVFLNTPEEFGHYTHIVLDEVHERSAESDMLCLVVRLLAQQRFRSTRLVIMSATLQSGLFATYFATVSPLPVGNVFVGARCFKVTEYFLEAHPVRALLNLLVLSQAAARFEEVFGLVKPKKIDQKHCDKMHSIILELLEVIASPDSTILVFLPGIAEISALWQEARDLEHRGFRIFPLHSMVPREEQELVFQEPEPGITNVVLATDIAESSITLPHVVAVVDLGLHRRMDHDASKGIASLATKWSGDRGISKAAATQRSGRAGRTQPGLCLRLYTQEFFNAQMHDFEPPESKRGFVLVVVTVLSRSMALDRLYLQAKQLSVQLNQSLQGYGAPQGAQQLLSQLPEAPDLKNVTAARQKNAELGTISDGTEAAKITALGYLCLQLPLELKLTRLVWLGAHFGVVADAVVLASVMSSQDAFSMPSPLFMREELDFVSRLRSAASARLLFDSGELSEPLMHRQLFLEWLTEFHQNQYVCGDKEKVLWARRRHTMDFSFQYSLSRGRMDHVVSCVVDLSLRTYRACMPNSLAAKGLQKLLFGLGYSIKKGDLAGIPWKDWRAFEPDEQAFHKDTGYLKALLAAAFSDQLLLGAYGVVKKELDLNGTVAKKQLEGFEVLQKLMKKHHLSERETMVFAKGAVEDAGAYVEFVCGSRPRQVIKEEGYVLVQLGLDAQSEAARWRKLASLPSAMMVSPVRLPAEFNLISQFEKHMRDLARIQATAGWTYKPVTALHPHFLKWEWMEPLFTAKGQPLRCEGMLEKKNSVGVLAYVQPLTEGHLKPVASFAVAANVRGGQGPTNSYPEAVTVLSPGHIAFVLSTCKMETSKLGLRRFGFTTSGELAVLHRCVNLPSGCLYGAVWEKVRALREALRQELKFEMPSKDTPVLYDSDVTDLTWDLFQAVAGPMKGEEATLALDRDGVQSVLSNTTVNLLKQELPIGVVPEAFLPVAEWPTLVQRRQELVNKINCEVKATDSEGTGAGGEGGSIAEYVTPAKRPRLKLRLSEPKVPRPSNAENPQDAEAKGGRARTLMETPSRREGLSEEQERRFRMAVCKSSDEVLGALLCGLEQEDALALKRSEVQRAQIHAYHAVQLYFTMKSFQSSNIEAATLLAAWKAVKDTRILVSAERFVQVLQEQEVALEALGLHPTQWLTEEAMNLERWANGASISRCVDLSLVDGLAQRWVQRLQRDEELHGDAVLKLRETARTLVVEAMLGPAPLMFPPVTLAAAATTLGVMKSLDALKASSEEIKGRIKKEQTEEDQKEMRPFAAFGALKSTERHNRTALSGTHFQQKELRKNTNPKATASTTTVGHLVATPNLDYEKHRFQLNREKLVGHVCSIFALTATEDREAARRAHQWEARLLRPYFGCESDLINLLLQSGLGEERVLELFWQHRTSYVSPIDFARIRALGLKKIRLPLTWCINYDQPYRIKGKTFGGQDQEVLIGTVAAIVKDPFENDPAFNPKGMGIANDRWVSIPIQVVEHVLEVAADFGLQVLLDLHAFPGGSSAGTFNGVWPLNPRFWTAHCSENFTTIMVQILNWMNGLSSKNPKAFKGLYGLTPMNEPAHMRGLYDTSGAAVPVPYQEAYDELGLPGWANVSTQQILQTLQLSVEEFRRRPALASQGVRLLMNVIETAFAGTFGGTDDAKAFAASQTGEVGSVTGALGAWWKEITTESERQTWAVLDLHNYIAWNPEVKNFEEIATMEDYRRLLSEMSLPFFQQLRSRLQMPKPQLLACSEYSASTNQDTLLSVTSSVGRRPRRLPWRVGWHTLRDEFLRGQHRAAKEEKIDMWFWTYHIRKNRNYQGEWSLQHVLSPWPRLLQSFGPLSLLRCVGHLSCTCGWLLLYGLRRPWSFICCGFGWRFVFRV</sequence>
<keyword evidence="1" id="KW-0547">Nucleotide-binding</keyword>
<dbReference type="InterPro" id="IPR011545">
    <property type="entry name" value="DEAD/DEAH_box_helicase_dom"/>
</dbReference>
<comment type="caution">
    <text evidence="8">The sequence shown here is derived from an EMBL/GenBank/DDBJ whole genome shotgun (WGS) entry which is preliminary data.</text>
</comment>
<name>A0ABP0IYF8_9DINO</name>
<dbReference type="SUPFAM" id="SSF52540">
    <property type="entry name" value="P-loop containing nucleoside triphosphate hydrolases"/>
    <property type="match status" value="1"/>
</dbReference>
<dbReference type="InterPro" id="IPR007502">
    <property type="entry name" value="Helicase-assoc_dom"/>
</dbReference>
<feature type="domain" description="Helicase ATP-binding" evidence="6">
    <location>
        <begin position="86"/>
        <end position="251"/>
    </location>
</feature>
<dbReference type="InterPro" id="IPR014001">
    <property type="entry name" value="Helicase_ATP-bd"/>
</dbReference>
<evidence type="ECO:0000313" key="9">
    <source>
        <dbReference type="Proteomes" id="UP001642464"/>
    </source>
</evidence>
<keyword evidence="2" id="KW-0378">Hydrolase</keyword>
<keyword evidence="9" id="KW-1185">Reference proteome</keyword>